<accession>A0AA39M0N7</accession>
<dbReference type="EMBL" id="JAUCMV010000002">
    <property type="protein sequence ID" value="KAK0416522.1"/>
    <property type="molecule type" value="Genomic_DNA"/>
</dbReference>
<evidence type="ECO:0000313" key="3">
    <source>
        <dbReference type="Proteomes" id="UP001175271"/>
    </source>
</evidence>
<evidence type="ECO:0008006" key="4">
    <source>
        <dbReference type="Google" id="ProtNLM"/>
    </source>
</evidence>
<feature type="compositionally biased region" description="Basic and acidic residues" evidence="1">
    <location>
        <begin position="33"/>
        <end position="51"/>
    </location>
</feature>
<keyword evidence="3" id="KW-1185">Reference proteome</keyword>
<feature type="compositionally biased region" description="Basic and acidic residues" evidence="1">
    <location>
        <begin position="86"/>
        <end position="99"/>
    </location>
</feature>
<sequence length="140" mass="15882">MMSINPAIAHVLRNRSDFCHICGIKVKTTTWKEHRMGRQHRDSIQPLKEEFTGGQQQKAVPKRPVENGTTVPNEPAARSRKSSAPWERERNSEKKEGNKSKKQSVPAEMAGVPDDFFEVQTAQSSGVSANENRLDDERRR</sequence>
<gene>
    <name evidence="2" type="ORF">QR680_012540</name>
</gene>
<feature type="compositionally biased region" description="Polar residues" evidence="1">
    <location>
        <begin position="120"/>
        <end position="131"/>
    </location>
</feature>
<proteinExistence type="predicted"/>
<organism evidence="2 3">
    <name type="scientific">Steinernema hermaphroditum</name>
    <dbReference type="NCBI Taxonomy" id="289476"/>
    <lineage>
        <taxon>Eukaryota</taxon>
        <taxon>Metazoa</taxon>
        <taxon>Ecdysozoa</taxon>
        <taxon>Nematoda</taxon>
        <taxon>Chromadorea</taxon>
        <taxon>Rhabditida</taxon>
        <taxon>Tylenchina</taxon>
        <taxon>Panagrolaimomorpha</taxon>
        <taxon>Strongyloidoidea</taxon>
        <taxon>Steinernematidae</taxon>
        <taxon>Steinernema</taxon>
    </lineage>
</organism>
<feature type="region of interest" description="Disordered" evidence="1">
    <location>
        <begin position="33"/>
        <end position="140"/>
    </location>
</feature>
<name>A0AA39M0N7_9BILA</name>
<dbReference type="AlphaFoldDB" id="A0AA39M0N7"/>
<comment type="caution">
    <text evidence="2">The sequence shown here is derived from an EMBL/GenBank/DDBJ whole genome shotgun (WGS) entry which is preliminary data.</text>
</comment>
<evidence type="ECO:0000256" key="1">
    <source>
        <dbReference type="SAM" id="MobiDB-lite"/>
    </source>
</evidence>
<protein>
    <recommendedName>
        <fullName evidence="4">U1-type domain-containing protein</fullName>
    </recommendedName>
</protein>
<evidence type="ECO:0000313" key="2">
    <source>
        <dbReference type="EMBL" id="KAK0416522.1"/>
    </source>
</evidence>
<reference evidence="2" key="1">
    <citation type="submission" date="2023-06" db="EMBL/GenBank/DDBJ databases">
        <title>Genomic analysis of the entomopathogenic nematode Steinernema hermaphroditum.</title>
        <authorList>
            <person name="Schwarz E.M."/>
            <person name="Heppert J.K."/>
            <person name="Baniya A."/>
            <person name="Schwartz H.T."/>
            <person name="Tan C.-H."/>
            <person name="Antoshechkin I."/>
            <person name="Sternberg P.W."/>
            <person name="Goodrich-Blair H."/>
            <person name="Dillman A.R."/>
        </authorList>
    </citation>
    <scope>NUCLEOTIDE SEQUENCE</scope>
    <source>
        <strain evidence="2">PS9179</strain>
        <tissue evidence="2">Whole animal</tissue>
    </source>
</reference>
<dbReference type="Proteomes" id="UP001175271">
    <property type="component" value="Unassembled WGS sequence"/>
</dbReference>